<dbReference type="VEuPathDB" id="TriTrypDB:Tc_MARK_184"/>
<dbReference type="VEuPathDB" id="TriTrypDB:TcBrA4_0010560"/>
<dbReference type="VEuPathDB" id="TriTrypDB:TCSYLVIO_001322"/>
<dbReference type="EMBL" id="PRFA01000032">
    <property type="protein sequence ID" value="PWU93277.1"/>
    <property type="molecule type" value="Genomic_DNA"/>
</dbReference>
<feature type="region of interest" description="Disordered" evidence="1">
    <location>
        <begin position="314"/>
        <end position="338"/>
    </location>
</feature>
<comment type="caution">
    <text evidence="2">The sequence shown here is derived from an EMBL/GenBank/DDBJ whole genome shotgun (WGS) entry which is preliminary data.</text>
</comment>
<name>A0A2V2V9U4_TRYCR</name>
<feature type="compositionally biased region" description="Basic and acidic residues" evidence="1">
    <location>
        <begin position="1"/>
        <end position="13"/>
    </location>
</feature>
<dbReference type="VEuPathDB" id="TriTrypDB:BCY84_05054"/>
<dbReference type="VEuPathDB" id="TriTrypDB:C3747_42g215"/>
<dbReference type="VEuPathDB" id="TriTrypDB:TcCLB.511907.30"/>
<dbReference type="VEuPathDB" id="TriTrypDB:TcYC6_0083470"/>
<dbReference type="VEuPathDB" id="TriTrypDB:TcCLB.506797.50"/>
<organism evidence="2 3">
    <name type="scientific">Trypanosoma cruzi</name>
    <dbReference type="NCBI Taxonomy" id="5693"/>
    <lineage>
        <taxon>Eukaryota</taxon>
        <taxon>Discoba</taxon>
        <taxon>Euglenozoa</taxon>
        <taxon>Kinetoplastea</taxon>
        <taxon>Metakinetoplastina</taxon>
        <taxon>Trypanosomatida</taxon>
        <taxon>Trypanosomatidae</taxon>
        <taxon>Trypanosoma</taxon>
        <taxon>Schizotrypanum</taxon>
    </lineage>
</organism>
<dbReference type="VEuPathDB" id="TriTrypDB:ECC02_004162"/>
<protein>
    <submittedName>
        <fullName evidence="2">Putative cytoskeleton associated protein</fullName>
    </submittedName>
</protein>
<feature type="compositionally biased region" description="Basic and acidic residues" evidence="1">
    <location>
        <begin position="65"/>
        <end position="81"/>
    </location>
</feature>
<feature type="compositionally biased region" description="Basic and acidic residues" evidence="1">
    <location>
        <begin position="363"/>
        <end position="375"/>
    </location>
</feature>
<reference evidence="2 3" key="1">
    <citation type="journal article" date="2018" name="Microb. Genom.">
        <title>Expanding an expanded genome: long-read sequencing of Trypanosoma cruzi.</title>
        <authorList>
            <person name="Berna L."/>
            <person name="Rodriguez M."/>
            <person name="Chiribao M.L."/>
            <person name="Parodi-Talice A."/>
            <person name="Pita S."/>
            <person name="Rijo G."/>
            <person name="Alvarez-Valin F."/>
            <person name="Robello C."/>
        </authorList>
    </citation>
    <scope>NUCLEOTIDE SEQUENCE [LARGE SCALE GENOMIC DNA]</scope>
    <source>
        <strain evidence="2 3">Dm28c</strain>
    </source>
</reference>
<dbReference type="VEuPathDB" id="TriTrypDB:TcCL_ESM02870"/>
<feature type="compositionally biased region" description="Basic residues" evidence="1">
    <location>
        <begin position="21"/>
        <end position="37"/>
    </location>
</feature>
<feature type="region of interest" description="Disordered" evidence="1">
    <location>
        <begin position="353"/>
        <end position="419"/>
    </location>
</feature>
<dbReference type="Proteomes" id="UP000246121">
    <property type="component" value="Unassembled WGS sequence"/>
</dbReference>
<dbReference type="VEuPathDB" id="TriTrypDB:TcG_05554"/>
<dbReference type="AlphaFoldDB" id="A0A2V2V9U4"/>
<gene>
    <name evidence="2" type="ORF">C4B63_32g265</name>
</gene>
<proteinExistence type="predicted"/>
<evidence type="ECO:0000313" key="2">
    <source>
        <dbReference type="EMBL" id="PWU93277.1"/>
    </source>
</evidence>
<evidence type="ECO:0000256" key="1">
    <source>
        <dbReference type="SAM" id="MobiDB-lite"/>
    </source>
</evidence>
<dbReference type="VEuPathDB" id="TriTrypDB:TCDM_07220"/>
<feature type="compositionally biased region" description="Low complexity" evidence="1">
    <location>
        <begin position="322"/>
        <end position="331"/>
    </location>
</feature>
<dbReference type="VEuPathDB" id="TriTrypDB:C4B63_32g265"/>
<feature type="region of interest" description="Disordered" evidence="1">
    <location>
        <begin position="1"/>
        <end position="83"/>
    </location>
</feature>
<evidence type="ECO:0000313" key="3">
    <source>
        <dbReference type="Proteomes" id="UP000246121"/>
    </source>
</evidence>
<accession>A0A2V2V9U4</accession>
<sequence>MLETQHLHTHSDRLIPPPPRRTPRRKSSVCRTPTRRHNPAESGLSGSSKTTRSDVYECQMAPVRGRQESHDSTPGRPRAPEDVNYVRGRSMNERPAPSKSQCAIPSKNGRLEEWRASTLAVDRERFSQTRWGRSDEIISQSPLAGRSHSLREGEFCDPQALTMRLRHSLSRGYSPQCGHPTQAVVGTELAPPMPRLQGAYGTSKNRYRKTIERFIECQPKNTQKEMQSMLEEYRGRENELCEALSVAYSDSWEASVRGNDTIIQPHKNDNCSKFALNESPSKPEMKDFPRVGNGKGHFDSMNNGECNHNATAENHRQRMTKPTSSSHSTPSRFQDSHQNVDCLRSFSDVATPHRNEGISLSKSAEKERYDEDTSPHLRNGSSGGVNAPLSLGIILEQRETSPRSGGMLTPPIPADLLAR</sequence>